<feature type="compositionally biased region" description="Polar residues" evidence="2">
    <location>
        <begin position="177"/>
        <end position="202"/>
    </location>
</feature>
<keyword evidence="4" id="KW-1185">Reference proteome</keyword>
<reference evidence="3" key="2">
    <citation type="submission" date="2025-08" db="UniProtKB">
        <authorList>
            <consortium name="Ensembl"/>
        </authorList>
    </citation>
    <scope>IDENTIFICATION</scope>
</reference>
<dbReference type="AlphaFoldDB" id="W5M8C2"/>
<evidence type="ECO:0000256" key="1">
    <source>
        <dbReference type="ARBA" id="ARBA00005277"/>
    </source>
</evidence>
<proteinExistence type="inferred from homology"/>
<sequence>LFPVAQSESTVRRHPWYKERLKTKYLKETKNKQQLSGALNSHCWLFLKPGLDDVRDGYPPPVGDENFTRPQKGPVPVIHGAEPSFSTSEKMPRKRFSKQQVCFSKLTPMQQARREHIAEVEYGLTQHPLALYPHLEEGMCPELLDKVVDVLDPEMHLTNELGSCTPDLEEKNEEDSSSQCERMNLNPSGSNLSTRHSTSVMTDDSKQKNPYKWLPLKEDSTKDDGKVKVKRLPSPSHDEDIKKVTKEFCDWVVSLGGESNNIDEPTLVSLFGSGYEIKPPFTVPIQVVELNSVPAELRMSVEELPRETASETKFSRDIKAEKVHTSCGVKIKYGAWYLDPKTWKKRNADEPLEDPKIISEAINDNVINNNNVNNPHMKDEELKQMHGTLAFKQFILNKGMREPMFLQKLFTQEDEKEKFQKDSNKANRNGPGALGSTATHARPASYL</sequence>
<dbReference type="InParanoid" id="W5M8C2"/>
<dbReference type="Proteomes" id="UP000018468">
    <property type="component" value="Linkage group LG2"/>
</dbReference>
<dbReference type="eggNOG" id="ENOG502QRUF">
    <property type="taxonomic scope" value="Eukaryota"/>
</dbReference>
<accession>W5M8C2</accession>
<dbReference type="PANTHER" id="PTHR46449:SF5">
    <property type="entry name" value="FAMILY WITH SEQUENCE SIMILARITY 47 MEMBER E"/>
    <property type="match status" value="1"/>
</dbReference>
<reference evidence="3" key="3">
    <citation type="submission" date="2025-09" db="UniProtKB">
        <authorList>
            <consortium name="Ensembl"/>
        </authorList>
    </citation>
    <scope>IDENTIFICATION</scope>
</reference>
<name>W5M8C2_LEPOC</name>
<reference evidence="4" key="1">
    <citation type="submission" date="2011-12" db="EMBL/GenBank/DDBJ databases">
        <title>The Draft Genome of Lepisosteus oculatus.</title>
        <authorList>
            <consortium name="The Broad Institute Genome Assembly &amp; Analysis Group"/>
            <consortium name="Computational R&amp;D Group"/>
            <consortium name="and Sequencing Platform"/>
            <person name="Di Palma F."/>
            <person name="Alfoldi J."/>
            <person name="Johnson J."/>
            <person name="Berlin A."/>
            <person name="Gnerre S."/>
            <person name="Jaffe D."/>
            <person name="MacCallum I."/>
            <person name="Young S."/>
            <person name="Walker B.J."/>
            <person name="Lander E.S."/>
            <person name="Lindblad-Toh K."/>
        </authorList>
    </citation>
    <scope>NUCLEOTIDE SEQUENCE [LARGE SCALE GENOMIC DNA]</scope>
</reference>
<protein>
    <submittedName>
        <fullName evidence="3">Zgc:158260</fullName>
    </submittedName>
</protein>
<dbReference type="InterPro" id="IPR032743">
    <property type="entry name" value="FAM47"/>
</dbReference>
<feature type="region of interest" description="Disordered" evidence="2">
    <location>
        <begin position="159"/>
        <end position="218"/>
    </location>
</feature>
<organism evidence="3 4">
    <name type="scientific">Lepisosteus oculatus</name>
    <name type="common">Spotted gar</name>
    <dbReference type="NCBI Taxonomy" id="7918"/>
    <lineage>
        <taxon>Eukaryota</taxon>
        <taxon>Metazoa</taxon>
        <taxon>Chordata</taxon>
        <taxon>Craniata</taxon>
        <taxon>Vertebrata</taxon>
        <taxon>Euteleostomi</taxon>
        <taxon>Actinopterygii</taxon>
        <taxon>Neopterygii</taxon>
        <taxon>Holostei</taxon>
        <taxon>Semionotiformes</taxon>
        <taxon>Lepisosteidae</taxon>
        <taxon>Lepisosteus</taxon>
    </lineage>
</organism>
<dbReference type="FunCoup" id="W5M8C2">
    <property type="interactions" value="346"/>
</dbReference>
<dbReference type="Ensembl" id="ENSLOCT00000004638.1">
    <property type="protein sequence ID" value="ENSLOCP00000004630.1"/>
    <property type="gene ID" value="ENSLOCG00000003868.1"/>
</dbReference>
<dbReference type="EMBL" id="AHAT01012532">
    <property type="status" value="NOT_ANNOTATED_CDS"/>
    <property type="molecule type" value="Genomic_DNA"/>
</dbReference>
<dbReference type="PANTHER" id="PTHR46449">
    <property type="entry name" value="ZGC:158260"/>
    <property type="match status" value="1"/>
</dbReference>
<evidence type="ECO:0000313" key="3">
    <source>
        <dbReference type="Ensembl" id="ENSLOCP00000004630.1"/>
    </source>
</evidence>
<dbReference type="GO" id="GO:0000785">
    <property type="term" value="C:chromatin"/>
    <property type="evidence" value="ECO:0000318"/>
    <property type="project" value="GO_Central"/>
</dbReference>
<dbReference type="GeneTree" id="ENSGT00940000165114"/>
<feature type="region of interest" description="Disordered" evidence="2">
    <location>
        <begin position="415"/>
        <end position="447"/>
    </location>
</feature>
<feature type="compositionally biased region" description="Basic and acidic residues" evidence="2">
    <location>
        <begin position="415"/>
        <end position="425"/>
    </location>
</feature>
<dbReference type="GO" id="GO:0045815">
    <property type="term" value="P:transcription initiation-coupled chromatin remodeling"/>
    <property type="evidence" value="ECO:0000318"/>
    <property type="project" value="GO_Central"/>
</dbReference>
<dbReference type="Bgee" id="ENSLOCG00000003868">
    <property type="expression patterns" value="Expressed in embryo and 8 other cell types or tissues"/>
</dbReference>
<dbReference type="Pfam" id="PF14642">
    <property type="entry name" value="FAM47"/>
    <property type="match status" value="1"/>
</dbReference>
<evidence type="ECO:0000256" key="2">
    <source>
        <dbReference type="SAM" id="MobiDB-lite"/>
    </source>
</evidence>
<comment type="similarity">
    <text evidence="1">Belongs to the FAM47 family.</text>
</comment>
<evidence type="ECO:0000313" key="4">
    <source>
        <dbReference type="Proteomes" id="UP000018468"/>
    </source>
</evidence>